<proteinExistence type="predicted"/>
<dbReference type="AlphaFoldDB" id="A0A1I0I7X9"/>
<evidence type="ECO:0000259" key="1">
    <source>
        <dbReference type="Pfam" id="PF13358"/>
    </source>
</evidence>
<dbReference type="GO" id="GO:0003676">
    <property type="term" value="F:nucleic acid binding"/>
    <property type="evidence" value="ECO:0007669"/>
    <property type="project" value="InterPro"/>
</dbReference>
<protein>
    <submittedName>
        <fullName evidence="2">DDE superfamily endonuclease</fullName>
    </submittedName>
</protein>
<keyword evidence="2" id="KW-0540">Nuclease</keyword>
<dbReference type="InterPro" id="IPR038717">
    <property type="entry name" value="Tc1-like_DDE_dom"/>
</dbReference>
<organism evidence="2 3">
    <name type="scientific">Stigmatella erecta</name>
    <dbReference type="NCBI Taxonomy" id="83460"/>
    <lineage>
        <taxon>Bacteria</taxon>
        <taxon>Pseudomonadati</taxon>
        <taxon>Myxococcota</taxon>
        <taxon>Myxococcia</taxon>
        <taxon>Myxococcales</taxon>
        <taxon>Cystobacterineae</taxon>
        <taxon>Archangiaceae</taxon>
        <taxon>Stigmatella</taxon>
    </lineage>
</organism>
<accession>A0A1I0I7X9</accession>
<keyword evidence="2" id="KW-0255">Endonuclease</keyword>
<dbReference type="Gene3D" id="3.30.420.10">
    <property type="entry name" value="Ribonuclease H-like superfamily/Ribonuclease H"/>
    <property type="match status" value="1"/>
</dbReference>
<evidence type="ECO:0000313" key="2">
    <source>
        <dbReference type="EMBL" id="SET92722.1"/>
    </source>
</evidence>
<reference evidence="3" key="1">
    <citation type="submission" date="2016-10" db="EMBL/GenBank/DDBJ databases">
        <authorList>
            <person name="Varghese N."/>
            <person name="Submissions S."/>
        </authorList>
    </citation>
    <scope>NUCLEOTIDE SEQUENCE [LARGE SCALE GENOMIC DNA]</scope>
    <source>
        <strain evidence="3">DSM 16858</strain>
    </source>
</reference>
<keyword evidence="2" id="KW-0378">Hydrolase</keyword>
<dbReference type="GO" id="GO:0004519">
    <property type="term" value="F:endonuclease activity"/>
    <property type="evidence" value="ECO:0007669"/>
    <property type="project" value="UniProtKB-KW"/>
</dbReference>
<dbReference type="Proteomes" id="UP000199181">
    <property type="component" value="Unassembled WGS sequence"/>
</dbReference>
<dbReference type="SUPFAM" id="SSF53098">
    <property type="entry name" value="Ribonuclease H-like"/>
    <property type="match status" value="1"/>
</dbReference>
<dbReference type="EMBL" id="FOIJ01000005">
    <property type="protein sequence ID" value="SET92722.1"/>
    <property type="molecule type" value="Genomic_DNA"/>
</dbReference>
<sequence>MCGAIRFPSRQFLFTHQPKTATTALFLPLLAQLEQRARRTGRPIVLVLDNGVPFNSRLSQAALEAASPHVRPFRLPKYNSETLNWIEGFWGHLKQTYFSRMLADEREAFYPDALRILQRLRHPERIKSLALRSP</sequence>
<name>A0A1I0I7X9_9BACT</name>
<dbReference type="InterPro" id="IPR012337">
    <property type="entry name" value="RNaseH-like_sf"/>
</dbReference>
<evidence type="ECO:0000313" key="3">
    <source>
        <dbReference type="Proteomes" id="UP000199181"/>
    </source>
</evidence>
<keyword evidence="3" id="KW-1185">Reference proteome</keyword>
<dbReference type="InterPro" id="IPR036397">
    <property type="entry name" value="RNaseH_sf"/>
</dbReference>
<dbReference type="Pfam" id="PF13358">
    <property type="entry name" value="DDE_3"/>
    <property type="match status" value="1"/>
</dbReference>
<gene>
    <name evidence="2" type="ORF">SAMN05443639_105357</name>
</gene>
<feature type="domain" description="Tc1-like transposase DDE" evidence="1">
    <location>
        <begin position="1"/>
        <end position="104"/>
    </location>
</feature>